<dbReference type="PIRSF" id="PIRSF031878">
    <property type="entry name" value="UCP031878"/>
    <property type="match status" value="1"/>
</dbReference>
<gene>
    <name evidence="1" type="ORF">FHS77_000222</name>
</gene>
<dbReference type="Proteomes" id="UP000555393">
    <property type="component" value="Unassembled WGS sequence"/>
</dbReference>
<name>A0A841M290_9HYPH</name>
<evidence type="ECO:0000313" key="1">
    <source>
        <dbReference type="EMBL" id="MBB6259714.1"/>
    </source>
</evidence>
<proteinExistence type="predicted"/>
<sequence length="208" mass="23720">MSRSSAPHALTPAVQFLSTTWHALRENHDIPLRRHFTPRLMADYLPDIFILHHKAKRGVQFRLAGTRLCARHGQELGNQLFASLWRENDQVVTEEMLHSVAANNMPLCAQLTGISRANRQNQFELLILPVQHQDETQWIGAIAAHESPFWLEADPIEFYQIDYSFAITQDNLQAAKAQVNAAYSYKNPAAQKAAPKRRQFRIIQGGKQ</sequence>
<dbReference type="EMBL" id="JACIIU010000001">
    <property type="protein sequence ID" value="MBB6259714.1"/>
    <property type="molecule type" value="Genomic_DNA"/>
</dbReference>
<protein>
    <recommendedName>
        <fullName evidence="3">PAS domain-containing protein</fullName>
    </recommendedName>
</protein>
<dbReference type="RefSeq" id="WP_184218751.1">
    <property type="nucleotide sequence ID" value="NZ_JACIIU010000001.1"/>
</dbReference>
<accession>A0A841M290</accession>
<reference evidence="1 2" key="1">
    <citation type="submission" date="2020-08" db="EMBL/GenBank/DDBJ databases">
        <title>Genomic Encyclopedia of Type Strains, Phase IV (KMG-IV): sequencing the most valuable type-strain genomes for metagenomic binning, comparative biology and taxonomic classification.</title>
        <authorList>
            <person name="Goeker M."/>
        </authorList>
    </citation>
    <scope>NUCLEOTIDE SEQUENCE [LARGE SCALE GENOMIC DNA]</scope>
    <source>
        <strain evidence="1 2">DSM 22336</strain>
    </source>
</reference>
<evidence type="ECO:0000313" key="2">
    <source>
        <dbReference type="Proteomes" id="UP000555393"/>
    </source>
</evidence>
<keyword evidence="2" id="KW-1185">Reference proteome</keyword>
<dbReference type="Pfam" id="PF07310">
    <property type="entry name" value="PAS_5"/>
    <property type="match status" value="1"/>
</dbReference>
<dbReference type="AlphaFoldDB" id="A0A841M290"/>
<evidence type="ECO:0008006" key="3">
    <source>
        <dbReference type="Google" id="ProtNLM"/>
    </source>
</evidence>
<organism evidence="1 2">
    <name type="scientific">Paenochrobactrum gallinarii</name>
    <dbReference type="NCBI Taxonomy" id="643673"/>
    <lineage>
        <taxon>Bacteria</taxon>
        <taxon>Pseudomonadati</taxon>
        <taxon>Pseudomonadota</taxon>
        <taxon>Alphaproteobacteria</taxon>
        <taxon>Hyphomicrobiales</taxon>
        <taxon>Brucellaceae</taxon>
        <taxon>Paenochrobactrum</taxon>
    </lineage>
</organism>
<dbReference type="InterPro" id="IPR009922">
    <property type="entry name" value="DUF1457"/>
</dbReference>
<comment type="caution">
    <text evidence="1">The sequence shown here is derived from an EMBL/GenBank/DDBJ whole genome shotgun (WGS) entry which is preliminary data.</text>
</comment>